<gene>
    <name evidence="1" type="ORF">H9717_02080</name>
</gene>
<dbReference type="Proteomes" id="UP000886858">
    <property type="component" value="Unassembled WGS sequence"/>
</dbReference>
<proteinExistence type="predicted"/>
<protein>
    <submittedName>
        <fullName evidence="1">Uncharacterized protein</fullName>
    </submittedName>
</protein>
<organism evidence="1 2">
    <name type="scientific">Candidatus Eisenbergiella merdipullorum</name>
    <dbReference type="NCBI Taxonomy" id="2838553"/>
    <lineage>
        <taxon>Bacteria</taxon>
        <taxon>Bacillati</taxon>
        <taxon>Bacillota</taxon>
        <taxon>Clostridia</taxon>
        <taxon>Lachnospirales</taxon>
        <taxon>Lachnospiraceae</taxon>
        <taxon>Eisenbergiella</taxon>
    </lineage>
</organism>
<name>A0A9D2I354_9FIRM</name>
<evidence type="ECO:0000313" key="2">
    <source>
        <dbReference type="Proteomes" id="UP000886858"/>
    </source>
</evidence>
<sequence>MSDALQPIGIDIRYMILREAMLDLVNQFPGLLPGETIKFEVLESESGIAMSDNSGAKVYTEDTYVSGNKNQTCRYPFYLVYRAASSAKERQKMSIQEFLEMFGNWLCKEDAVIDGETYRLASYPELSGGRKITRITRDNSYGTEPQENGVQDWVLPVTVEYSNYIKET</sequence>
<evidence type="ECO:0000313" key="1">
    <source>
        <dbReference type="EMBL" id="HJA91901.1"/>
    </source>
</evidence>
<dbReference type="AlphaFoldDB" id="A0A9D2I354"/>
<accession>A0A9D2I354</accession>
<dbReference type="EMBL" id="DWYY01000026">
    <property type="protein sequence ID" value="HJA91901.1"/>
    <property type="molecule type" value="Genomic_DNA"/>
</dbReference>
<comment type="caution">
    <text evidence="1">The sequence shown here is derived from an EMBL/GenBank/DDBJ whole genome shotgun (WGS) entry which is preliminary data.</text>
</comment>
<reference evidence="1" key="1">
    <citation type="journal article" date="2021" name="PeerJ">
        <title>Extensive microbial diversity within the chicken gut microbiome revealed by metagenomics and culture.</title>
        <authorList>
            <person name="Gilroy R."/>
            <person name="Ravi A."/>
            <person name="Getino M."/>
            <person name="Pursley I."/>
            <person name="Horton D.L."/>
            <person name="Alikhan N.F."/>
            <person name="Baker D."/>
            <person name="Gharbi K."/>
            <person name="Hall N."/>
            <person name="Watson M."/>
            <person name="Adriaenssens E.M."/>
            <person name="Foster-Nyarko E."/>
            <person name="Jarju S."/>
            <person name="Secka A."/>
            <person name="Antonio M."/>
            <person name="Oren A."/>
            <person name="Chaudhuri R.R."/>
            <person name="La Ragione R."/>
            <person name="Hildebrand F."/>
            <person name="Pallen M.J."/>
        </authorList>
    </citation>
    <scope>NUCLEOTIDE SEQUENCE</scope>
    <source>
        <strain evidence="1">CHK179-7159</strain>
    </source>
</reference>
<reference evidence="1" key="2">
    <citation type="submission" date="2021-04" db="EMBL/GenBank/DDBJ databases">
        <authorList>
            <person name="Gilroy R."/>
        </authorList>
    </citation>
    <scope>NUCLEOTIDE SEQUENCE</scope>
    <source>
        <strain evidence="1">CHK179-7159</strain>
    </source>
</reference>